<feature type="compositionally biased region" description="Polar residues" evidence="5">
    <location>
        <begin position="17"/>
        <end position="29"/>
    </location>
</feature>
<keyword evidence="1 4" id="KW-0813">Transport</keyword>
<gene>
    <name evidence="8" type="ORF">BOTBODRAFT_142567</name>
</gene>
<feature type="compositionally biased region" description="Basic and acidic residues" evidence="5">
    <location>
        <begin position="82"/>
        <end position="106"/>
    </location>
</feature>
<evidence type="ECO:0000256" key="3">
    <source>
        <dbReference type="ARBA" id="ARBA00022927"/>
    </source>
</evidence>
<evidence type="ECO:0000313" key="9">
    <source>
        <dbReference type="Proteomes" id="UP000027195"/>
    </source>
</evidence>
<dbReference type="GO" id="GO:0006904">
    <property type="term" value="P:vesicle docking involved in exocytosis"/>
    <property type="evidence" value="ECO:0007669"/>
    <property type="project" value="InterPro"/>
</dbReference>
<dbReference type="Proteomes" id="UP000027195">
    <property type="component" value="Unassembled WGS sequence"/>
</dbReference>
<dbReference type="EMBL" id="KL198018">
    <property type="protein sequence ID" value="KDQ19891.1"/>
    <property type="molecule type" value="Genomic_DNA"/>
</dbReference>
<keyword evidence="9" id="KW-1185">Reference proteome</keyword>
<reference evidence="9" key="1">
    <citation type="journal article" date="2014" name="Proc. Natl. Acad. Sci. U.S.A.">
        <title>Extensive sampling of basidiomycete genomes demonstrates inadequacy of the white-rot/brown-rot paradigm for wood decay fungi.</title>
        <authorList>
            <person name="Riley R."/>
            <person name="Salamov A.A."/>
            <person name="Brown D.W."/>
            <person name="Nagy L.G."/>
            <person name="Floudas D."/>
            <person name="Held B.W."/>
            <person name="Levasseur A."/>
            <person name="Lombard V."/>
            <person name="Morin E."/>
            <person name="Otillar R."/>
            <person name="Lindquist E.A."/>
            <person name="Sun H."/>
            <person name="LaButti K.M."/>
            <person name="Schmutz J."/>
            <person name="Jabbour D."/>
            <person name="Luo H."/>
            <person name="Baker S.E."/>
            <person name="Pisabarro A.G."/>
            <person name="Walton J.D."/>
            <person name="Blanchette R.A."/>
            <person name="Henrissat B."/>
            <person name="Martin F."/>
            <person name="Cullen D."/>
            <person name="Hibbett D.S."/>
            <person name="Grigoriev I.V."/>
        </authorList>
    </citation>
    <scope>NUCLEOTIDE SEQUENCE [LARGE SCALE GENOMIC DNA]</scope>
    <source>
        <strain evidence="9">FD-172 SS1</strain>
    </source>
</reference>
<name>A0A067N815_BOTB1</name>
<keyword evidence="3 4" id="KW-0653">Protein transport</keyword>
<feature type="domain" description="Exocyst complex component Sec8 middle helical bundle" evidence="7">
    <location>
        <begin position="423"/>
        <end position="721"/>
    </location>
</feature>
<dbReference type="GO" id="GO:0000145">
    <property type="term" value="C:exocyst"/>
    <property type="evidence" value="ECO:0007669"/>
    <property type="project" value="UniProtKB-UniRule"/>
</dbReference>
<dbReference type="PANTHER" id="PTHR14146">
    <property type="entry name" value="EXOCYST COMPLEX COMPONENT 4"/>
    <property type="match status" value="1"/>
</dbReference>
<organism evidence="8 9">
    <name type="scientific">Botryobasidium botryosum (strain FD-172 SS1)</name>
    <dbReference type="NCBI Taxonomy" id="930990"/>
    <lineage>
        <taxon>Eukaryota</taxon>
        <taxon>Fungi</taxon>
        <taxon>Dikarya</taxon>
        <taxon>Basidiomycota</taxon>
        <taxon>Agaricomycotina</taxon>
        <taxon>Agaricomycetes</taxon>
        <taxon>Cantharellales</taxon>
        <taxon>Botryobasidiaceae</taxon>
        <taxon>Botryobasidium</taxon>
    </lineage>
</organism>
<feature type="region of interest" description="Disordered" evidence="5">
    <location>
        <begin position="1"/>
        <end position="117"/>
    </location>
</feature>
<feature type="compositionally biased region" description="Low complexity" evidence="5">
    <location>
        <begin position="387"/>
        <end position="415"/>
    </location>
</feature>
<dbReference type="Pfam" id="PF20652">
    <property type="entry name" value="Sec8_C"/>
    <property type="match status" value="1"/>
</dbReference>
<dbReference type="STRING" id="930990.A0A067N815"/>
<accession>A0A067N815</accession>
<evidence type="ECO:0000313" key="8">
    <source>
        <dbReference type="EMBL" id="KDQ19891.1"/>
    </source>
</evidence>
<evidence type="ECO:0000256" key="1">
    <source>
        <dbReference type="ARBA" id="ARBA00022448"/>
    </source>
</evidence>
<evidence type="ECO:0000256" key="2">
    <source>
        <dbReference type="ARBA" id="ARBA00022483"/>
    </source>
</evidence>
<dbReference type="Pfam" id="PF04048">
    <property type="entry name" value="Sec8_N"/>
    <property type="match status" value="1"/>
</dbReference>
<proteinExistence type="inferred from homology"/>
<feature type="domain" description="Exocyst complex component Sec8 N-terminal" evidence="6">
    <location>
        <begin position="119"/>
        <end position="254"/>
    </location>
</feature>
<dbReference type="OrthoDB" id="272977at2759"/>
<dbReference type="GO" id="GO:0006893">
    <property type="term" value="P:Golgi to plasma membrane transport"/>
    <property type="evidence" value="ECO:0007669"/>
    <property type="project" value="TreeGrafter"/>
</dbReference>
<dbReference type="HOGENOM" id="CLU_004025_1_0_1"/>
<evidence type="ECO:0000259" key="7">
    <source>
        <dbReference type="Pfam" id="PF20652"/>
    </source>
</evidence>
<comment type="similarity">
    <text evidence="4">Belongs to the SEC8 family.</text>
</comment>
<keyword evidence="2 4" id="KW-0268">Exocytosis</keyword>
<dbReference type="GO" id="GO:0090522">
    <property type="term" value="P:vesicle tethering involved in exocytosis"/>
    <property type="evidence" value="ECO:0007669"/>
    <property type="project" value="UniProtKB-UniRule"/>
</dbReference>
<dbReference type="GO" id="GO:0015031">
    <property type="term" value="P:protein transport"/>
    <property type="evidence" value="ECO:0007669"/>
    <property type="project" value="UniProtKB-KW"/>
</dbReference>
<dbReference type="InParanoid" id="A0A067N815"/>
<evidence type="ECO:0000256" key="5">
    <source>
        <dbReference type="SAM" id="MobiDB-lite"/>
    </source>
</evidence>
<evidence type="ECO:0000256" key="4">
    <source>
        <dbReference type="RuleBase" id="RU367079"/>
    </source>
</evidence>
<dbReference type="PANTHER" id="PTHR14146:SF0">
    <property type="entry name" value="EXOCYST COMPLEX COMPONENT 4"/>
    <property type="match status" value="1"/>
</dbReference>
<feature type="region of interest" description="Disordered" evidence="5">
    <location>
        <begin position="339"/>
        <end position="361"/>
    </location>
</feature>
<dbReference type="FunCoup" id="A0A067N815">
    <property type="interactions" value="26"/>
</dbReference>
<dbReference type="InterPro" id="IPR039682">
    <property type="entry name" value="Sec8/EXOC4"/>
</dbReference>
<sequence>MSRQQSPFPTSPRFPASGSNGLSQISRDNLTFEPRGNSEIPNGSRETIELQESPDPPPNAVLKSVLSAFQKEGATRNQRMVNPDRERDRAAEQEQKRRMREREIRRANSRPQDGGSTDAILNEISAEWAEVIDEDFNPVTLALSLLDKSSVGRGMVPFRRSKQVLENALKGSVDKYYQSFAAALPHHATLLTSLGKTQTEIKDVRTKLQETREAFGNKRADLAQLWARGQMVEEMMGLLDEIDYLKSVPDALESLMSEKRLLQASILLVKSLKSINKPDMQDIGAVSDLRSYLAGQEIALREILVEELHAHLYLKTYWSDSRWAPYTPNQQTLPAVDFDKDEGPAVSRLNKQPAPLLASTPISSSPKLKRFLKDLAIRPNESPYDLSSDADFSRSTSSHLRHTSTSSLTSLSSLTQKTESTRNPESDSFAYMGMLLESLAVLGKLGPGLDAVSQRLPVEIHGLVDATIDEVGERAEFGKRLSVLTSRALVSKDRPSSVYVFANDGPVSVGALGASSLRLTALESATKHADHETLRDLFWTLYSKLDAVLQGLRVMSEVTNKISVPATYTQRREFKDSSDTKPGTFFPLQEIWGPIEAEVLSLLREYITDDDQGSTAGRNPISSINEVLRGGKALRDKSKSLFRFGDTDGKNTGKVLKRHEDELARVLKETVPGLVGSSADGVAQTTLLSIGTEDRIAAAGQHRLLIRPDAFHVGLLFQPTLSFLARVTEILPGDIAKSAETSSAFLDQFVLKVYLPQLEDKVTVLFLDAASSLDSFQEDPESKRLSPQPLIKASTRLMALINSLCTMLQSTPFHRESYSRLILGVVIQFYQRCSDRFRDLVSRDDRGGARDSRVSISARWAQKPELAACLIELLTCSTPRAMAMCRQENRVELNLLGTQSINKDELIPSTRNISALGNLYNSLSWFIAQLKDLKTVAEDPVLPEEAEIPDTPVSAALSPISAQRRGSVPRPTLADNMLRLPLTRAMAMRFDALLKTYEQLAELVLCTLRIDLRCRTIHYIDLAVQQGNYYIDNEAFEPDPHIMDLNAELAECDDRISSTISEREQRFVFEGLGALMDHLLIHTSRRIRRVNKFGVNKIMRNVLALQQNIKAISISDSPEDTEFERARRFWDLFNLTPTQMLDSIRQQSEFSFEEYKSMLNFQCGVDQTTNDSGPSSSSDFSLFLIELHALAMDDWGDDDT</sequence>
<protein>
    <recommendedName>
        <fullName evidence="4">Exocyst complex component Sec8</fullName>
    </recommendedName>
</protein>
<comment type="function">
    <text evidence="4">Component of the exocyst complex involved in the docking of exocytic vesicles with fusion sites on the plasma membrane.</text>
</comment>
<dbReference type="AlphaFoldDB" id="A0A067N815"/>
<dbReference type="InterPro" id="IPR048630">
    <property type="entry name" value="Sec8_M"/>
</dbReference>
<feature type="region of interest" description="Disordered" evidence="5">
    <location>
        <begin position="385"/>
        <end position="425"/>
    </location>
</feature>
<evidence type="ECO:0000259" key="6">
    <source>
        <dbReference type="Pfam" id="PF04048"/>
    </source>
</evidence>
<dbReference type="InterPro" id="IPR007191">
    <property type="entry name" value="Sec8_exocyst_N"/>
</dbReference>
<dbReference type="GO" id="GO:0006612">
    <property type="term" value="P:protein targeting to membrane"/>
    <property type="evidence" value="ECO:0007669"/>
    <property type="project" value="UniProtKB-UniRule"/>
</dbReference>